<evidence type="ECO:0000313" key="2">
    <source>
        <dbReference type="Proteomes" id="UP001159042"/>
    </source>
</evidence>
<proteinExistence type="predicted"/>
<protein>
    <submittedName>
        <fullName evidence="1">Uncharacterized protein</fullName>
    </submittedName>
</protein>
<reference evidence="1 2" key="1">
    <citation type="journal article" date="2023" name="Insect Mol. Biol.">
        <title>Genome sequencing provides insights into the evolution of gene families encoding plant cell wall-degrading enzymes in longhorned beetles.</title>
        <authorList>
            <person name="Shin N.R."/>
            <person name="Okamura Y."/>
            <person name="Kirsch R."/>
            <person name="Pauchet Y."/>
        </authorList>
    </citation>
    <scope>NUCLEOTIDE SEQUENCE [LARGE SCALE GENOMIC DNA]</scope>
    <source>
        <strain evidence="1">EAD_L_NR</strain>
    </source>
</reference>
<organism evidence="1 2">
    <name type="scientific">Exocentrus adspersus</name>
    <dbReference type="NCBI Taxonomy" id="1586481"/>
    <lineage>
        <taxon>Eukaryota</taxon>
        <taxon>Metazoa</taxon>
        <taxon>Ecdysozoa</taxon>
        <taxon>Arthropoda</taxon>
        <taxon>Hexapoda</taxon>
        <taxon>Insecta</taxon>
        <taxon>Pterygota</taxon>
        <taxon>Neoptera</taxon>
        <taxon>Endopterygota</taxon>
        <taxon>Coleoptera</taxon>
        <taxon>Polyphaga</taxon>
        <taxon>Cucujiformia</taxon>
        <taxon>Chrysomeloidea</taxon>
        <taxon>Cerambycidae</taxon>
        <taxon>Lamiinae</taxon>
        <taxon>Acanthocinini</taxon>
        <taxon>Exocentrus</taxon>
    </lineage>
</organism>
<dbReference type="Proteomes" id="UP001159042">
    <property type="component" value="Unassembled WGS sequence"/>
</dbReference>
<keyword evidence="2" id="KW-1185">Reference proteome</keyword>
<evidence type="ECO:0000313" key="1">
    <source>
        <dbReference type="EMBL" id="KAJ8920387.1"/>
    </source>
</evidence>
<dbReference type="EMBL" id="JANEYG010000014">
    <property type="protein sequence ID" value="KAJ8920387.1"/>
    <property type="molecule type" value="Genomic_DNA"/>
</dbReference>
<comment type="caution">
    <text evidence="1">The sequence shown here is derived from an EMBL/GenBank/DDBJ whole genome shotgun (WGS) entry which is preliminary data.</text>
</comment>
<accession>A0AAV8W126</accession>
<gene>
    <name evidence="1" type="ORF">NQ315_005253</name>
</gene>
<name>A0AAV8W126_9CUCU</name>
<sequence length="82" mass="9246">MMAANGEVMINEIQLSLRLQLVLEDFQIIHCKKKPASIPLISIMMYDTPQTGQLTPTESILKTQNRLALRHGRHPHAALSLE</sequence>
<dbReference type="AlphaFoldDB" id="A0AAV8W126"/>